<evidence type="ECO:0000313" key="3">
    <source>
        <dbReference type="Proteomes" id="UP000184207"/>
    </source>
</evidence>
<name>A0A1M7SUV1_FERGO</name>
<feature type="chain" id="PRO_5012907123" evidence="1">
    <location>
        <begin position="25"/>
        <end position="153"/>
    </location>
</feature>
<feature type="signal peptide" evidence="1">
    <location>
        <begin position="1"/>
        <end position="24"/>
    </location>
</feature>
<evidence type="ECO:0000256" key="1">
    <source>
        <dbReference type="SAM" id="SignalP"/>
    </source>
</evidence>
<dbReference type="STRING" id="1121883.SAMN02745226_01247"/>
<keyword evidence="1" id="KW-0732">Signal</keyword>
<sequence length="153" mass="16902">MKHRNVIVFLLVTMLIFLSTSGFAKWTEKKEKDPKTGKPAVIIVSPEGKANPNKSLPNLTASLVISTVGSSENVYIRFGIALPFVIKEIPAQIKIIQPGKKNPKVVDAKLVSYNGYWYIVDGHKFSKDLKNASSVELILNFGMFSVTVNIPIN</sequence>
<gene>
    <name evidence="2" type="ORF">SAMN02745226_01247</name>
</gene>
<accession>A0A1M7SUV1</accession>
<keyword evidence="3" id="KW-1185">Reference proteome</keyword>
<protein>
    <submittedName>
        <fullName evidence="2">Uncharacterized protein</fullName>
    </submittedName>
</protein>
<evidence type="ECO:0000313" key="2">
    <source>
        <dbReference type="EMBL" id="SHN62164.1"/>
    </source>
</evidence>
<organism evidence="2 3">
    <name type="scientific">Fervidobacterium gondwanense DSM 13020</name>
    <dbReference type="NCBI Taxonomy" id="1121883"/>
    <lineage>
        <taxon>Bacteria</taxon>
        <taxon>Thermotogati</taxon>
        <taxon>Thermotogota</taxon>
        <taxon>Thermotogae</taxon>
        <taxon>Thermotogales</taxon>
        <taxon>Fervidobacteriaceae</taxon>
        <taxon>Fervidobacterium</taxon>
    </lineage>
</organism>
<dbReference type="RefSeq" id="WP_072759514.1">
    <property type="nucleotide sequence ID" value="NZ_FRDJ01000006.1"/>
</dbReference>
<dbReference type="EMBL" id="FRDJ01000006">
    <property type="protein sequence ID" value="SHN62164.1"/>
    <property type="molecule type" value="Genomic_DNA"/>
</dbReference>
<dbReference type="Proteomes" id="UP000184207">
    <property type="component" value="Unassembled WGS sequence"/>
</dbReference>
<dbReference type="AlphaFoldDB" id="A0A1M7SUV1"/>
<proteinExistence type="predicted"/>
<reference evidence="3" key="1">
    <citation type="submission" date="2016-12" db="EMBL/GenBank/DDBJ databases">
        <authorList>
            <person name="Varghese N."/>
            <person name="Submissions S."/>
        </authorList>
    </citation>
    <scope>NUCLEOTIDE SEQUENCE [LARGE SCALE GENOMIC DNA]</scope>
    <source>
        <strain evidence="3">DSM 13020</strain>
    </source>
</reference>